<evidence type="ECO:0000313" key="3">
    <source>
        <dbReference type="Proteomes" id="UP000005953"/>
    </source>
</evidence>
<dbReference type="AlphaFoldDB" id="A4BJM5"/>
<dbReference type="HOGENOM" id="CLU_068390_3_0_6"/>
<dbReference type="OrthoDB" id="5459344at2"/>
<comment type="caution">
    <text evidence="2">The sequence shown here is derived from an EMBL/GenBank/DDBJ whole genome shotgun (WGS) entry which is preliminary data.</text>
</comment>
<evidence type="ECO:0000256" key="1">
    <source>
        <dbReference type="SAM" id="Phobius"/>
    </source>
</evidence>
<reference evidence="2 3" key="1">
    <citation type="submission" date="2006-02" db="EMBL/GenBank/DDBJ databases">
        <authorList>
            <person name="Pinhassi J."/>
            <person name="Pedros-Alio C."/>
            <person name="Ferriera S."/>
            <person name="Johnson J."/>
            <person name="Kravitz S."/>
            <person name="Halpern A."/>
            <person name="Remington K."/>
            <person name="Beeson K."/>
            <person name="Tran B."/>
            <person name="Rogers Y.-H."/>
            <person name="Friedman R."/>
            <person name="Venter J.C."/>
        </authorList>
    </citation>
    <scope>NUCLEOTIDE SEQUENCE [LARGE SCALE GENOMIC DNA]</scope>
    <source>
        <strain evidence="2 3">MED297</strain>
    </source>
</reference>
<accession>A4BJM5</accession>
<dbReference type="Pfam" id="PF04391">
    <property type="entry name" value="DUF533"/>
    <property type="match status" value="1"/>
</dbReference>
<dbReference type="Gene3D" id="1.10.3680.10">
    <property type="entry name" value="TerB-like"/>
    <property type="match status" value="1"/>
</dbReference>
<keyword evidence="3" id="KW-1185">Reference proteome</keyword>
<dbReference type="STRING" id="314283.MED297_06484"/>
<dbReference type="RefSeq" id="WP_008048595.1">
    <property type="nucleotide sequence ID" value="NZ_CH724155.1"/>
</dbReference>
<dbReference type="SUPFAM" id="SSF158682">
    <property type="entry name" value="TerB-like"/>
    <property type="match status" value="1"/>
</dbReference>
<gene>
    <name evidence="2" type="ORF">MED297_06484</name>
</gene>
<protein>
    <recommendedName>
        <fullName evidence="4">Tellurite resistance TerB family protein</fullName>
    </recommendedName>
</protein>
<keyword evidence="1" id="KW-0472">Membrane</keyword>
<organism evidence="2 3">
    <name type="scientific">Reinekea blandensis MED297</name>
    <dbReference type="NCBI Taxonomy" id="314283"/>
    <lineage>
        <taxon>Bacteria</taxon>
        <taxon>Pseudomonadati</taxon>
        <taxon>Pseudomonadota</taxon>
        <taxon>Gammaproteobacteria</taxon>
        <taxon>Oceanospirillales</taxon>
        <taxon>Saccharospirillaceae</taxon>
        <taxon>Reinekea</taxon>
    </lineage>
</organism>
<evidence type="ECO:0000313" key="2">
    <source>
        <dbReference type="EMBL" id="EAR07665.1"/>
    </source>
</evidence>
<sequence length="229" mass="23944">MNVQNLLNQFVGTTSGSGSASTGGSKSGLTGLAGGAAAGGVMALLVGNKKARKFAGKAATVGGAAVLGGMAYVALRNWQQNRSSANPPPSAAASLAAIPQTPTDGSEFTRSFELVLIKTMISAANADGHIDEFEQSRIFAAFDELNLPEHARGVFTDLIRYPESPENLARGLADLNQKSEVYLMACFTIDVDTQDERAYLDRLGNALGLPEDLRQQLAQQASELALQAA</sequence>
<feature type="transmembrane region" description="Helical" evidence="1">
    <location>
        <begin position="29"/>
        <end position="47"/>
    </location>
</feature>
<dbReference type="EMBL" id="AAOE01000035">
    <property type="protein sequence ID" value="EAR07665.1"/>
    <property type="molecule type" value="Genomic_DNA"/>
</dbReference>
<dbReference type="CDD" id="cd07178">
    <property type="entry name" value="terB_like_YebE"/>
    <property type="match status" value="1"/>
</dbReference>
<dbReference type="InterPro" id="IPR029024">
    <property type="entry name" value="TerB-like"/>
</dbReference>
<proteinExistence type="predicted"/>
<evidence type="ECO:0008006" key="4">
    <source>
        <dbReference type="Google" id="ProtNLM"/>
    </source>
</evidence>
<name>A4BJM5_9GAMM</name>
<dbReference type="InterPro" id="IPR007486">
    <property type="entry name" value="YebE"/>
</dbReference>
<keyword evidence="1" id="KW-0812">Transmembrane</keyword>
<keyword evidence="1" id="KW-1133">Transmembrane helix</keyword>
<dbReference type="Proteomes" id="UP000005953">
    <property type="component" value="Unassembled WGS sequence"/>
</dbReference>
<feature type="transmembrane region" description="Helical" evidence="1">
    <location>
        <begin position="54"/>
        <end position="75"/>
    </location>
</feature>